<sequence>MVTITALPDDLLLKILSFLPSKAAVSTSILSKQWEFLWMWVPKLEYDSGYDEEEEEPGIKEFIDKNLPLHRAPVIESLTLYFGKFSANHVKPEDLNLWVEIAVSRSVRELEIYYHLSNGGNIFPSSFYTCKSLVILELRGLIFMDVVPSMVSLPSLKTLILVFVNLMDVPSMVSLPSLKTLQLDNVRYQGKDSLQKLLSSCPVLEDLSVDCLCDQSLKEFTIIVPSLQSLSLLIYHVDGYMIDTPSLKYFKLVNYSGNIEIKNMPMLREAYLDVLFYNLKSVVKSITSVKRLTICSEDVVYDDGFVFKELEHLKICGCHKNSSILLTRLLHDSPNLRVLDISYFKVHGCNDMVPWNQPSHVPKCLLSSLQFFKWSQYFGRPQDRDIAVYILKNACRLKTVTILADTKKHGVSNLSMIKELTLSSRASSTCELVFVEWHHVVLDESSTEESSDDEIV</sequence>
<name>A0A6D2KTB0_9BRAS</name>
<dbReference type="InterPro" id="IPR006566">
    <property type="entry name" value="FBD"/>
</dbReference>
<dbReference type="OrthoDB" id="1083020at2759"/>
<dbReference type="InterPro" id="IPR053781">
    <property type="entry name" value="F-box_AtFBL13-like"/>
</dbReference>
<dbReference type="InterPro" id="IPR036047">
    <property type="entry name" value="F-box-like_dom_sf"/>
</dbReference>
<dbReference type="EMBL" id="CACVBM020001607">
    <property type="protein sequence ID" value="CAA7055566.1"/>
    <property type="molecule type" value="Genomic_DNA"/>
</dbReference>
<dbReference type="SUPFAM" id="SSF52058">
    <property type="entry name" value="L domain-like"/>
    <property type="match status" value="1"/>
</dbReference>
<evidence type="ECO:0000313" key="2">
    <source>
        <dbReference type="EMBL" id="CAA7055566.1"/>
    </source>
</evidence>
<dbReference type="Pfam" id="PF24758">
    <property type="entry name" value="LRR_At5g56370"/>
    <property type="match status" value="1"/>
</dbReference>
<dbReference type="AlphaFoldDB" id="A0A6D2KTB0"/>
<accession>A0A6D2KTB0</accession>
<dbReference type="SMART" id="SM00256">
    <property type="entry name" value="FBOX"/>
    <property type="match status" value="1"/>
</dbReference>
<dbReference type="SUPFAM" id="SSF81383">
    <property type="entry name" value="F-box domain"/>
    <property type="match status" value="1"/>
</dbReference>
<gene>
    <name evidence="2" type="ORF">MERR_LOCUS42802</name>
</gene>
<dbReference type="InterPro" id="IPR050232">
    <property type="entry name" value="FBL13/AtMIF1-like"/>
</dbReference>
<evidence type="ECO:0000313" key="3">
    <source>
        <dbReference type="Proteomes" id="UP000467841"/>
    </source>
</evidence>
<protein>
    <recommendedName>
        <fullName evidence="1">F-box domain-containing protein</fullName>
    </recommendedName>
</protein>
<dbReference type="SMART" id="SM00579">
    <property type="entry name" value="FBD"/>
    <property type="match status" value="1"/>
</dbReference>
<comment type="caution">
    <text evidence="2">The sequence shown here is derived from an EMBL/GenBank/DDBJ whole genome shotgun (WGS) entry which is preliminary data.</text>
</comment>
<dbReference type="PANTHER" id="PTHR31900:SF28">
    <property type="entry name" value="FBD DOMAIN-CONTAINING PROTEIN"/>
    <property type="match status" value="1"/>
</dbReference>
<dbReference type="Proteomes" id="UP000467841">
    <property type="component" value="Unassembled WGS sequence"/>
</dbReference>
<organism evidence="2 3">
    <name type="scientific">Microthlaspi erraticum</name>
    <dbReference type="NCBI Taxonomy" id="1685480"/>
    <lineage>
        <taxon>Eukaryota</taxon>
        <taxon>Viridiplantae</taxon>
        <taxon>Streptophyta</taxon>
        <taxon>Embryophyta</taxon>
        <taxon>Tracheophyta</taxon>
        <taxon>Spermatophyta</taxon>
        <taxon>Magnoliopsida</taxon>
        <taxon>eudicotyledons</taxon>
        <taxon>Gunneridae</taxon>
        <taxon>Pentapetalae</taxon>
        <taxon>rosids</taxon>
        <taxon>malvids</taxon>
        <taxon>Brassicales</taxon>
        <taxon>Brassicaceae</taxon>
        <taxon>Coluteocarpeae</taxon>
        <taxon>Microthlaspi</taxon>
    </lineage>
</organism>
<keyword evidence="3" id="KW-1185">Reference proteome</keyword>
<dbReference type="InterPro" id="IPR032675">
    <property type="entry name" value="LRR_dom_sf"/>
</dbReference>
<dbReference type="PROSITE" id="PS50181">
    <property type="entry name" value="FBOX"/>
    <property type="match status" value="1"/>
</dbReference>
<dbReference type="InterPro" id="IPR001810">
    <property type="entry name" value="F-box_dom"/>
</dbReference>
<dbReference type="Gene3D" id="1.20.1280.50">
    <property type="match status" value="1"/>
</dbReference>
<dbReference type="InterPro" id="IPR055411">
    <property type="entry name" value="LRR_FXL15/At3g58940/PEG3-like"/>
</dbReference>
<dbReference type="CDD" id="cd22160">
    <property type="entry name" value="F-box_AtFBL13-like"/>
    <property type="match status" value="1"/>
</dbReference>
<feature type="domain" description="F-box" evidence="1">
    <location>
        <begin position="1"/>
        <end position="37"/>
    </location>
</feature>
<dbReference type="Gene3D" id="3.80.10.10">
    <property type="entry name" value="Ribonuclease Inhibitor"/>
    <property type="match status" value="2"/>
</dbReference>
<dbReference type="Pfam" id="PF08387">
    <property type="entry name" value="FBD"/>
    <property type="match status" value="1"/>
</dbReference>
<evidence type="ECO:0000259" key="1">
    <source>
        <dbReference type="PROSITE" id="PS50181"/>
    </source>
</evidence>
<reference evidence="2" key="1">
    <citation type="submission" date="2020-01" db="EMBL/GenBank/DDBJ databases">
        <authorList>
            <person name="Mishra B."/>
        </authorList>
    </citation>
    <scope>NUCLEOTIDE SEQUENCE [LARGE SCALE GENOMIC DNA]</scope>
</reference>
<proteinExistence type="predicted"/>
<dbReference type="Pfam" id="PF00646">
    <property type="entry name" value="F-box"/>
    <property type="match status" value="1"/>
</dbReference>
<dbReference type="PANTHER" id="PTHR31900">
    <property type="entry name" value="F-BOX/RNI SUPERFAMILY PROTEIN-RELATED"/>
    <property type="match status" value="1"/>
</dbReference>